<comment type="subunit">
    <text evidence="11">eIF4F is a multi-subunit complex, the composition of which varies with external and internal environmental conditions. It is composed of at least EIF4A, EIF4E and EIF4G.</text>
</comment>
<evidence type="ECO:0000313" key="20">
    <source>
        <dbReference type="Proteomes" id="UP000283634"/>
    </source>
</evidence>
<comment type="function">
    <text evidence="10">ATP-dependent RNA helicase which is a subunit of the eIF4F complex involved in cap recognition and is required for mRNA binding to ribosome. In the current model of translation initiation, eIF4A unwinds RNA secondary structures in the 5'-UTR of mRNAs which is necessary to allow efficient binding of the small ribosomal subunit, and subsequent scanning for the initiator codon.</text>
</comment>
<dbReference type="InterPro" id="IPR027417">
    <property type="entry name" value="P-loop_NTPase"/>
</dbReference>
<dbReference type="InterPro" id="IPR000629">
    <property type="entry name" value="RNA-helicase_DEAD-box_CS"/>
</dbReference>
<feature type="region of interest" description="Disordered" evidence="15">
    <location>
        <begin position="1"/>
        <end position="305"/>
    </location>
</feature>
<evidence type="ECO:0000256" key="13">
    <source>
        <dbReference type="PROSITE-ProRule" id="PRU00552"/>
    </source>
</evidence>
<feature type="compositionally biased region" description="Gly residues" evidence="15">
    <location>
        <begin position="76"/>
        <end position="105"/>
    </location>
</feature>
<feature type="region of interest" description="Disordered" evidence="15">
    <location>
        <begin position="738"/>
        <end position="797"/>
    </location>
</feature>
<dbReference type="GeneID" id="40333030"/>
<dbReference type="InterPro" id="IPR001650">
    <property type="entry name" value="Helicase_C-like"/>
</dbReference>
<dbReference type="FunFam" id="3.40.50.300:FF:000008">
    <property type="entry name" value="ATP-dependent RNA helicase RhlB"/>
    <property type="match status" value="1"/>
</dbReference>
<keyword evidence="20" id="KW-1185">Reference proteome</keyword>
<evidence type="ECO:0000256" key="8">
    <source>
        <dbReference type="ARBA" id="ARBA00024352"/>
    </source>
</evidence>
<sequence>MSFPQTEKNGNTSESPARDFNTDEHGGALNSAGEPWRGGRSRERGRGKGRGFYERDNEWRRGENEREKVNERFAWRGGGGGGGGNGGGELEGEEGPGSGGGGGWPRGNRSGYNYNQRGGGGRGSRNYGSGARKEQWSNWRQGESACEGGNEQPEIRRSSGYNYDGKRGHKERGRGGRGGRSFEDEREFEERGPRRTQETTDDAEPPQLQQFSEEQQQQEQQQYQQQQQQRPPTQQGRFDGDYERPRGRGRDRGGRGRGDYSREDEEGGQPQQRTQPQTQEQPQRQHVSEDPISTNPSRTQRAPHLRKNCYDEREIEQLFEHHHQQKGISLDNYANIPVDIIPNNIEPVESFEDLFVEPALSLNIAKCGYKQPTPVQRYGIPVCLNGDDLMACAQTGSGKTAAFLVPVVHYILKHGVSPARNRVSYPIAVIMAPTRELALQIYDEVRKLTFRTDIFHDVVYGGTPYPTRFENDILVACPGRLKDIFDRGIVSFSRVMFLILDEADRMLEMGFEEQIEYLVASRYTDMPKTTDRQTLMFSATFPQRILNLAKRYLRQHYYLLTVGRVGSTTKNITQRIERVQESEKMDKLFEVIYQQKQTDLVLVFVETKRSAEDLHYALKSEGIPSATIHGDRKQFDRERALRDFKDGVTPILVATDVASRGLDIPNVAHVIQYDLPKEMDDYTHRIGRTGRAGNKGTATSFYNKNNRNLTLDLYNYLKEHEQDVPFWFEEEKENVEGERFLGASRGRGGGGRRGGGDSHHAAPTLSNSTWGESAPSRGRARGTGRSQNAANVDDGGF</sequence>
<feature type="compositionally biased region" description="Low complexity" evidence="15">
    <location>
        <begin position="205"/>
        <end position="235"/>
    </location>
</feature>
<evidence type="ECO:0000256" key="9">
    <source>
        <dbReference type="ARBA" id="ARBA00024417"/>
    </source>
</evidence>
<dbReference type="SMART" id="SM00490">
    <property type="entry name" value="HELICc"/>
    <property type="match status" value="1"/>
</dbReference>
<evidence type="ECO:0000259" key="18">
    <source>
        <dbReference type="PROSITE" id="PS51195"/>
    </source>
</evidence>
<comment type="similarity">
    <text evidence="8">Belongs to the DEAD box helicase family. eIF4A subfamily.</text>
</comment>
<feature type="domain" description="Helicase ATP-binding" evidence="16">
    <location>
        <begin position="380"/>
        <end position="559"/>
    </location>
</feature>
<feature type="compositionally biased region" description="Basic and acidic residues" evidence="15">
    <location>
        <begin position="16"/>
        <end position="26"/>
    </location>
</feature>
<dbReference type="OrthoDB" id="196131at2759"/>
<evidence type="ECO:0000259" key="16">
    <source>
        <dbReference type="PROSITE" id="PS51192"/>
    </source>
</evidence>
<dbReference type="GO" id="GO:0005524">
    <property type="term" value="F:ATP binding"/>
    <property type="evidence" value="ECO:0007669"/>
    <property type="project" value="UniProtKB-KW"/>
</dbReference>
<feature type="compositionally biased region" description="Basic and acidic residues" evidence="15">
    <location>
        <begin position="238"/>
        <end position="261"/>
    </location>
</feature>
<organism evidence="19 20">
    <name type="scientific">Trypanosoma rangeli</name>
    <dbReference type="NCBI Taxonomy" id="5698"/>
    <lineage>
        <taxon>Eukaryota</taxon>
        <taxon>Discoba</taxon>
        <taxon>Euglenozoa</taxon>
        <taxon>Kinetoplastea</taxon>
        <taxon>Metakinetoplastina</taxon>
        <taxon>Trypanosomatida</taxon>
        <taxon>Trypanosomatidae</taxon>
        <taxon>Trypanosoma</taxon>
        <taxon>Herpetosoma</taxon>
    </lineage>
</organism>
<evidence type="ECO:0000256" key="3">
    <source>
        <dbReference type="ARBA" id="ARBA00022741"/>
    </source>
</evidence>
<dbReference type="GO" id="GO:0016787">
    <property type="term" value="F:hydrolase activity"/>
    <property type="evidence" value="ECO:0007669"/>
    <property type="project" value="UniProtKB-KW"/>
</dbReference>
<evidence type="ECO:0000256" key="14">
    <source>
        <dbReference type="RuleBase" id="RU000492"/>
    </source>
</evidence>
<proteinExistence type="inferred from homology"/>
<dbReference type="PROSITE" id="PS51194">
    <property type="entry name" value="HELICASE_CTER"/>
    <property type="match status" value="1"/>
</dbReference>
<dbReference type="GO" id="GO:0003676">
    <property type="term" value="F:nucleic acid binding"/>
    <property type="evidence" value="ECO:0007669"/>
    <property type="project" value="InterPro"/>
</dbReference>
<dbReference type="Pfam" id="PF00270">
    <property type="entry name" value="DEAD"/>
    <property type="match status" value="1"/>
</dbReference>
<feature type="domain" description="DEAD-box RNA helicase Q" evidence="18">
    <location>
        <begin position="349"/>
        <end position="377"/>
    </location>
</feature>
<feature type="short sequence motif" description="Q motif" evidence="13">
    <location>
        <begin position="349"/>
        <end position="377"/>
    </location>
</feature>
<dbReference type="InterPro" id="IPR014001">
    <property type="entry name" value="Helicase_ATP-bd"/>
</dbReference>
<feature type="compositionally biased region" description="Polar residues" evidence="15">
    <location>
        <begin position="291"/>
        <end position="300"/>
    </location>
</feature>
<feature type="compositionally biased region" description="Low complexity" evidence="15">
    <location>
        <begin position="268"/>
        <end position="285"/>
    </location>
</feature>
<dbReference type="InterPro" id="IPR011545">
    <property type="entry name" value="DEAD/DEAH_box_helicase_dom"/>
</dbReference>
<feature type="domain" description="Helicase C-terminal" evidence="17">
    <location>
        <begin position="571"/>
        <end position="732"/>
    </location>
</feature>
<evidence type="ECO:0000256" key="5">
    <source>
        <dbReference type="ARBA" id="ARBA00022806"/>
    </source>
</evidence>
<dbReference type="InterPro" id="IPR014014">
    <property type="entry name" value="RNA_helicase_DEAD_Q_motif"/>
</dbReference>
<keyword evidence="5 14" id="KW-0347">Helicase</keyword>
<dbReference type="PANTHER" id="PTHR47958">
    <property type="entry name" value="ATP-DEPENDENT RNA HELICASE DBP3"/>
    <property type="match status" value="1"/>
</dbReference>
<evidence type="ECO:0000256" key="12">
    <source>
        <dbReference type="ARBA" id="ARBA00030297"/>
    </source>
</evidence>
<dbReference type="PROSITE" id="PS51195">
    <property type="entry name" value="Q_MOTIF"/>
    <property type="match status" value="1"/>
</dbReference>
<evidence type="ECO:0000256" key="11">
    <source>
        <dbReference type="ARBA" id="ARBA00025917"/>
    </source>
</evidence>
<keyword evidence="3 14" id="KW-0547">Nucleotide-binding</keyword>
<dbReference type="PROSITE" id="PS00039">
    <property type="entry name" value="DEAD_ATP_HELICASE"/>
    <property type="match status" value="1"/>
</dbReference>
<dbReference type="Proteomes" id="UP000283634">
    <property type="component" value="Unassembled WGS sequence"/>
</dbReference>
<dbReference type="GO" id="GO:0003724">
    <property type="term" value="F:RNA helicase activity"/>
    <property type="evidence" value="ECO:0007669"/>
    <property type="project" value="UniProtKB-EC"/>
</dbReference>
<evidence type="ECO:0000256" key="7">
    <source>
        <dbReference type="ARBA" id="ARBA00022917"/>
    </source>
</evidence>
<dbReference type="EC" id="3.6.4.13" evidence="1"/>
<feature type="compositionally biased region" description="Basic residues" evidence="15">
    <location>
        <begin position="167"/>
        <end position="177"/>
    </location>
</feature>
<feature type="compositionally biased region" description="Polar residues" evidence="15">
    <location>
        <begin position="1"/>
        <end position="15"/>
    </location>
</feature>
<dbReference type="SUPFAM" id="SSF52540">
    <property type="entry name" value="P-loop containing nucleoside triphosphate hydrolases"/>
    <property type="match status" value="1"/>
</dbReference>
<dbReference type="CDD" id="cd18787">
    <property type="entry name" value="SF2_C_DEAD"/>
    <property type="match status" value="1"/>
</dbReference>
<feature type="compositionally biased region" description="Basic and acidic residues" evidence="15">
    <location>
        <begin position="180"/>
        <end position="198"/>
    </location>
</feature>
<dbReference type="Gene3D" id="3.40.50.300">
    <property type="entry name" value="P-loop containing nucleotide triphosphate hydrolases"/>
    <property type="match status" value="2"/>
</dbReference>
<evidence type="ECO:0000259" key="17">
    <source>
        <dbReference type="PROSITE" id="PS51194"/>
    </source>
</evidence>
<dbReference type="RefSeq" id="XP_029234340.1">
    <property type="nucleotide sequence ID" value="XM_029385801.1"/>
</dbReference>
<accession>A0A422MXD2</accession>
<reference evidence="19 20" key="1">
    <citation type="journal article" date="2018" name="BMC Genomics">
        <title>Genomic comparison of Trypanosoma conorhini and Trypanosoma rangeli to Trypanosoma cruzi strains of high and low virulence.</title>
        <authorList>
            <person name="Bradwell K.R."/>
            <person name="Koparde V.N."/>
            <person name="Matveyev A.V."/>
            <person name="Serrano M.G."/>
            <person name="Alves J.M."/>
            <person name="Parikh H."/>
            <person name="Huang B."/>
            <person name="Lee V."/>
            <person name="Espinosa-Alvarez O."/>
            <person name="Ortiz P.A."/>
            <person name="Costa-Martins A.G."/>
            <person name="Teixeira M.M."/>
            <person name="Buck G.A."/>
        </authorList>
    </citation>
    <scope>NUCLEOTIDE SEQUENCE [LARGE SCALE GENOMIC DNA]</scope>
    <source>
        <strain evidence="19 20">AM80</strain>
    </source>
</reference>
<dbReference type="EMBL" id="MKGL01000516">
    <property type="protein sequence ID" value="RNE97867.1"/>
    <property type="molecule type" value="Genomic_DNA"/>
</dbReference>
<keyword evidence="2" id="KW-0396">Initiation factor</keyword>
<dbReference type="Pfam" id="PF00271">
    <property type="entry name" value="Helicase_C"/>
    <property type="match status" value="1"/>
</dbReference>
<feature type="compositionally biased region" description="Basic and acidic residues" evidence="15">
    <location>
        <begin position="40"/>
        <end position="74"/>
    </location>
</feature>
<keyword evidence="4 14" id="KW-0378">Hydrolase</keyword>
<dbReference type="VEuPathDB" id="TriTrypDB:TRSC58_02748"/>
<evidence type="ECO:0000256" key="2">
    <source>
        <dbReference type="ARBA" id="ARBA00022540"/>
    </source>
</evidence>
<dbReference type="SMART" id="SM00487">
    <property type="entry name" value="DEXDc"/>
    <property type="match status" value="1"/>
</dbReference>
<feature type="compositionally biased region" description="Low complexity" evidence="15">
    <location>
        <begin position="106"/>
        <end position="116"/>
    </location>
</feature>
<evidence type="ECO:0000256" key="15">
    <source>
        <dbReference type="SAM" id="MobiDB-lite"/>
    </source>
</evidence>
<dbReference type="AlphaFoldDB" id="A0A422MXD2"/>
<name>A0A422MXD2_TRYRA</name>
<dbReference type="OMA" id="NIAKCGY"/>
<dbReference type="PROSITE" id="PS51192">
    <property type="entry name" value="HELICASE_ATP_BIND_1"/>
    <property type="match status" value="1"/>
</dbReference>
<keyword evidence="6 14" id="KW-0067">ATP-binding</keyword>
<evidence type="ECO:0000313" key="19">
    <source>
        <dbReference type="EMBL" id="RNE97867.1"/>
    </source>
</evidence>
<keyword evidence="7" id="KW-0648">Protein biosynthesis</keyword>
<evidence type="ECO:0000256" key="1">
    <source>
        <dbReference type="ARBA" id="ARBA00012552"/>
    </source>
</evidence>
<evidence type="ECO:0000256" key="10">
    <source>
        <dbReference type="ARBA" id="ARBA00024769"/>
    </source>
</evidence>
<evidence type="ECO:0000256" key="4">
    <source>
        <dbReference type="ARBA" id="ARBA00022801"/>
    </source>
</evidence>
<dbReference type="GO" id="GO:0003743">
    <property type="term" value="F:translation initiation factor activity"/>
    <property type="evidence" value="ECO:0007669"/>
    <property type="project" value="UniProtKB-KW"/>
</dbReference>
<protein>
    <recommendedName>
        <fullName evidence="9">Probable eukaryotic initiation factor 4A</fullName>
        <ecNumber evidence="1">3.6.4.13</ecNumber>
    </recommendedName>
    <alternativeName>
        <fullName evidence="12">ATP-dependent RNA helicase eIF4A</fullName>
    </alternativeName>
</protein>
<evidence type="ECO:0000256" key="6">
    <source>
        <dbReference type="ARBA" id="ARBA00022840"/>
    </source>
</evidence>
<comment type="caution">
    <text evidence="19">The sequence shown here is derived from an EMBL/GenBank/DDBJ whole genome shotgun (WGS) entry which is preliminary data.</text>
</comment>
<gene>
    <name evidence="19" type="ORF">TraAM80_09097</name>
</gene>